<gene>
    <name evidence="1" type="ORF">GCM10023185_27480</name>
</gene>
<name>A0ABP8IJS3_9BACT</name>
<proteinExistence type="predicted"/>
<evidence type="ECO:0000313" key="2">
    <source>
        <dbReference type="Proteomes" id="UP001501153"/>
    </source>
</evidence>
<dbReference type="Proteomes" id="UP001501153">
    <property type="component" value="Unassembled WGS sequence"/>
</dbReference>
<reference evidence="2" key="1">
    <citation type="journal article" date="2019" name="Int. J. Syst. Evol. Microbiol.">
        <title>The Global Catalogue of Microorganisms (GCM) 10K type strain sequencing project: providing services to taxonomists for standard genome sequencing and annotation.</title>
        <authorList>
            <consortium name="The Broad Institute Genomics Platform"/>
            <consortium name="The Broad Institute Genome Sequencing Center for Infectious Disease"/>
            <person name="Wu L."/>
            <person name="Ma J."/>
        </authorList>
    </citation>
    <scope>NUCLEOTIDE SEQUENCE [LARGE SCALE GENOMIC DNA]</scope>
    <source>
        <strain evidence="2">JCM 17923</strain>
    </source>
</reference>
<evidence type="ECO:0008006" key="3">
    <source>
        <dbReference type="Google" id="ProtNLM"/>
    </source>
</evidence>
<accession>A0ABP8IJS3</accession>
<comment type="caution">
    <text evidence="1">The sequence shown here is derived from an EMBL/GenBank/DDBJ whole genome shotgun (WGS) entry which is preliminary data.</text>
</comment>
<dbReference type="EMBL" id="BAABGZ010000054">
    <property type="protein sequence ID" value="GAA4360780.1"/>
    <property type="molecule type" value="Genomic_DNA"/>
</dbReference>
<organism evidence="1 2">
    <name type="scientific">Hymenobacter saemangeumensis</name>
    <dbReference type="NCBI Taxonomy" id="1084522"/>
    <lineage>
        <taxon>Bacteria</taxon>
        <taxon>Pseudomonadati</taxon>
        <taxon>Bacteroidota</taxon>
        <taxon>Cytophagia</taxon>
        <taxon>Cytophagales</taxon>
        <taxon>Hymenobacteraceae</taxon>
        <taxon>Hymenobacter</taxon>
    </lineage>
</organism>
<evidence type="ECO:0000313" key="1">
    <source>
        <dbReference type="EMBL" id="GAA4360780.1"/>
    </source>
</evidence>
<sequence>MFLFGCTEADKPIYQEAAPLPPPPGPIVRNKPTIEFDSLYAVLPLAENDNIFKNSQAVGLTKAEIMVVDSLLNKAINEHNQVQEEEFQDMTKAHPEIPFRKENYFISLPGYKRQLIAAVNSKGEKEVWVNCFCTNNKKWRWQMVYVMDGGNCYFNLKINLAKKSWYDFMVNGLA</sequence>
<protein>
    <recommendedName>
        <fullName evidence="3">Lipoprotein</fullName>
    </recommendedName>
</protein>
<keyword evidence="2" id="KW-1185">Reference proteome</keyword>